<dbReference type="PANTHER" id="PTHR37312:SF1">
    <property type="entry name" value="MEMBRANE-BOUND ACYLTRANSFERASE YKRP-RELATED"/>
    <property type="match status" value="1"/>
</dbReference>
<dbReference type="Proteomes" id="UP000233727">
    <property type="component" value="Unassembled WGS sequence"/>
</dbReference>
<accession>A0A2N3QPB5</accession>
<keyword evidence="1" id="KW-0812">Transmembrane</keyword>
<organism evidence="3 4">
    <name type="scientific">Bifidobacterium thermophilum</name>
    <dbReference type="NCBI Taxonomy" id="33905"/>
    <lineage>
        <taxon>Bacteria</taxon>
        <taxon>Bacillati</taxon>
        <taxon>Actinomycetota</taxon>
        <taxon>Actinomycetes</taxon>
        <taxon>Bifidobacteriales</taxon>
        <taxon>Bifidobacteriaceae</taxon>
        <taxon>Bifidobacterium</taxon>
    </lineage>
</organism>
<feature type="transmembrane region" description="Helical" evidence="1">
    <location>
        <begin position="43"/>
        <end position="70"/>
    </location>
</feature>
<evidence type="ECO:0000259" key="2">
    <source>
        <dbReference type="Pfam" id="PF01757"/>
    </source>
</evidence>
<name>A0A2N3QPB5_9BIFI</name>
<evidence type="ECO:0000313" key="4">
    <source>
        <dbReference type="Proteomes" id="UP000233727"/>
    </source>
</evidence>
<keyword evidence="3" id="KW-0012">Acyltransferase</keyword>
<evidence type="ECO:0000313" key="3">
    <source>
        <dbReference type="EMBL" id="PKU93546.1"/>
    </source>
</evidence>
<protein>
    <submittedName>
        <fullName evidence="3">Acyltransferase</fullName>
    </submittedName>
</protein>
<dbReference type="GO" id="GO:0016747">
    <property type="term" value="F:acyltransferase activity, transferring groups other than amino-acyl groups"/>
    <property type="evidence" value="ECO:0007669"/>
    <property type="project" value="InterPro"/>
</dbReference>
<keyword evidence="3" id="KW-0808">Transferase</keyword>
<dbReference type="AlphaFoldDB" id="A0A2N3QPB5"/>
<proteinExistence type="predicted"/>
<evidence type="ECO:0000256" key="1">
    <source>
        <dbReference type="SAM" id="Phobius"/>
    </source>
</evidence>
<keyword evidence="1" id="KW-1133">Transmembrane helix</keyword>
<sequence>MTAMKKRIEWIDIAKGIGITLVSFGHLRNGDGQSVWLPALDSLIAAIYLFHMPLFFLLGGITFSMGGMAIPQAEN</sequence>
<keyword evidence="1" id="KW-0472">Membrane</keyword>
<dbReference type="InterPro" id="IPR052734">
    <property type="entry name" value="Nod_factor_acetyltransferase"/>
</dbReference>
<gene>
    <name evidence="3" type="ORF">CQR47_0323</name>
</gene>
<reference evidence="3 4" key="1">
    <citation type="submission" date="2017-10" db="EMBL/GenBank/DDBJ databases">
        <title>Bifidobacterium genomics.</title>
        <authorList>
            <person name="Lugli G.A."/>
            <person name="Milani C."/>
            <person name="Mancabelli L."/>
        </authorList>
    </citation>
    <scope>NUCLEOTIDE SEQUENCE [LARGE SCALE GENOMIC DNA]</scope>
    <source>
        <strain evidence="3 4">1542B</strain>
    </source>
</reference>
<comment type="caution">
    <text evidence="3">The sequence shown here is derived from an EMBL/GenBank/DDBJ whole genome shotgun (WGS) entry which is preliminary data.</text>
</comment>
<dbReference type="Pfam" id="PF01757">
    <property type="entry name" value="Acyl_transf_3"/>
    <property type="match status" value="1"/>
</dbReference>
<feature type="domain" description="Acyltransferase 3" evidence="2">
    <location>
        <begin position="8"/>
        <end position="64"/>
    </location>
</feature>
<dbReference type="PANTHER" id="PTHR37312">
    <property type="entry name" value="MEMBRANE-BOUND ACYLTRANSFERASE YKRP-RELATED"/>
    <property type="match status" value="1"/>
</dbReference>
<dbReference type="EMBL" id="PCGY01000002">
    <property type="protein sequence ID" value="PKU93546.1"/>
    <property type="molecule type" value="Genomic_DNA"/>
</dbReference>
<dbReference type="InterPro" id="IPR002656">
    <property type="entry name" value="Acyl_transf_3_dom"/>
</dbReference>